<comment type="caution">
    <text evidence="4">The sequence shown here is derived from an EMBL/GenBank/DDBJ whole genome shotgun (WGS) entry which is preliminary data.</text>
</comment>
<evidence type="ECO:0000256" key="1">
    <source>
        <dbReference type="ARBA" id="ARBA00007365"/>
    </source>
</evidence>
<reference evidence="4 5" key="1">
    <citation type="journal article" date="2023" name="Commun. Biol.">
        <title>Reorganization of the ancestral sex-determining regions during the evolution of trioecy in Pleodorina starrii.</title>
        <authorList>
            <person name="Takahashi K."/>
            <person name="Suzuki S."/>
            <person name="Kawai-Toyooka H."/>
            <person name="Yamamoto K."/>
            <person name="Hamaji T."/>
            <person name="Ootsuki R."/>
            <person name="Yamaguchi H."/>
            <person name="Kawachi M."/>
            <person name="Higashiyama T."/>
            <person name="Nozaki H."/>
        </authorList>
    </citation>
    <scope>NUCLEOTIDE SEQUENCE [LARGE SCALE GENOMIC DNA]</scope>
    <source>
        <strain evidence="4 5">NIES-4479</strain>
    </source>
</reference>
<dbReference type="AlphaFoldDB" id="A0A9W6BRT3"/>
<protein>
    <recommendedName>
        <fullName evidence="3">PPIase cyclophilin-type domain-containing protein</fullName>
    </recommendedName>
</protein>
<feature type="region of interest" description="Disordered" evidence="2">
    <location>
        <begin position="271"/>
        <end position="317"/>
    </location>
</feature>
<dbReference type="PRINTS" id="PR00153">
    <property type="entry name" value="CSAPPISMRASE"/>
</dbReference>
<keyword evidence="5" id="KW-1185">Reference proteome</keyword>
<organism evidence="4 5">
    <name type="scientific">Pleodorina starrii</name>
    <dbReference type="NCBI Taxonomy" id="330485"/>
    <lineage>
        <taxon>Eukaryota</taxon>
        <taxon>Viridiplantae</taxon>
        <taxon>Chlorophyta</taxon>
        <taxon>core chlorophytes</taxon>
        <taxon>Chlorophyceae</taxon>
        <taxon>CS clade</taxon>
        <taxon>Chlamydomonadales</taxon>
        <taxon>Volvocaceae</taxon>
        <taxon>Pleodorina</taxon>
    </lineage>
</organism>
<dbReference type="Gene3D" id="2.40.100.10">
    <property type="entry name" value="Cyclophilin-like"/>
    <property type="match status" value="1"/>
</dbReference>
<gene>
    <name evidence="4" type="primary">PLEST003135</name>
    <name evidence="4" type="ORF">PLESTB_001168200</name>
</gene>
<dbReference type="GO" id="GO:0016018">
    <property type="term" value="F:cyclosporin A binding"/>
    <property type="evidence" value="ECO:0007669"/>
    <property type="project" value="TreeGrafter"/>
</dbReference>
<comment type="similarity">
    <text evidence="1">Belongs to the cyclophilin-type PPIase family.</text>
</comment>
<dbReference type="SUPFAM" id="SSF50891">
    <property type="entry name" value="Cyclophilin-like"/>
    <property type="match status" value="1"/>
</dbReference>
<feature type="region of interest" description="Disordered" evidence="2">
    <location>
        <begin position="66"/>
        <end position="89"/>
    </location>
</feature>
<evidence type="ECO:0000259" key="3">
    <source>
        <dbReference type="PROSITE" id="PS50072"/>
    </source>
</evidence>
<evidence type="ECO:0000256" key="2">
    <source>
        <dbReference type="SAM" id="MobiDB-lite"/>
    </source>
</evidence>
<sequence length="317" mass="33267">MLASRTDMSSTTYGLVKMSGFTTALCRGAPMVLSQCGAFVAPLASAGPLNQLRLIQSSAMSAADASGRALPQPRPLPQPAGSGARAGAADNRGSDQAFLRGRWPYISLLGVAAAAALAYRTFREPQVTQRVFLDFEVDGRPAGRVVVGLYGKEAPLTCENFAALASHQRGFGYRGCPVHRVMRGWSVWSGDVTAGDGSGGVSVFGPSFGAETLDVRHRRGSVSMVLDEEGRLRSQFFFTLVTTPGLDRKAAAFGRVLEGLDVLERLSRLPTVGEGSEDGEADVGGRPRAKVRVRDSGVLPEEGSVARGDGPALAAPS</sequence>
<dbReference type="PANTHER" id="PTHR11071:SF561">
    <property type="entry name" value="PEPTIDYL-PROLYL CIS-TRANS ISOMERASE D-RELATED"/>
    <property type="match status" value="1"/>
</dbReference>
<dbReference type="Pfam" id="PF00160">
    <property type="entry name" value="Pro_isomerase"/>
    <property type="match status" value="1"/>
</dbReference>
<dbReference type="PROSITE" id="PS50072">
    <property type="entry name" value="CSA_PPIASE_2"/>
    <property type="match status" value="1"/>
</dbReference>
<dbReference type="GO" id="GO:0005737">
    <property type="term" value="C:cytoplasm"/>
    <property type="evidence" value="ECO:0007669"/>
    <property type="project" value="TreeGrafter"/>
</dbReference>
<evidence type="ECO:0000313" key="5">
    <source>
        <dbReference type="Proteomes" id="UP001165080"/>
    </source>
</evidence>
<dbReference type="InterPro" id="IPR002130">
    <property type="entry name" value="Cyclophilin-type_PPIase_dom"/>
</dbReference>
<dbReference type="InterPro" id="IPR029000">
    <property type="entry name" value="Cyclophilin-like_dom_sf"/>
</dbReference>
<evidence type="ECO:0000313" key="4">
    <source>
        <dbReference type="EMBL" id="GLC56963.1"/>
    </source>
</evidence>
<proteinExistence type="inferred from homology"/>
<dbReference type="CDD" id="cd00317">
    <property type="entry name" value="cyclophilin"/>
    <property type="match status" value="1"/>
</dbReference>
<dbReference type="GO" id="GO:0003755">
    <property type="term" value="F:peptidyl-prolyl cis-trans isomerase activity"/>
    <property type="evidence" value="ECO:0007669"/>
    <property type="project" value="InterPro"/>
</dbReference>
<dbReference type="Proteomes" id="UP001165080">
    <property type="component" value="Unassembled WGS sequence"/>
</dbReference>
<feature type="domain" description="PPIase cyclophilin-type" evidence="3">
    <location>
        <begin position="132"/>
        <end position="298"/>
    </location>
</feature>
<dbReference type="EMBL" id="BRXU01000017">
    <property type="protein sequence ID" value="GLC56963.1"/>
    <property type="molecule type" value="Genomic_DNA"/>
</dbReference>
<accession>A0A9W6BRT3</accession>
<dbReference type="GO" id="GO:0006457">
    <property type="term" value="P:protein folding"/>
    <property type="evidence" value="ECO:0007669"/>
    <property type="project" value="TreeGrafter"/>
</dbReference>
<dbReference type="PANTHER" id="PTHR11071">
    <property type="entry name" value="PEPTIDYL-PROLYL CIS-TRANS ISOMERASE"/>
    <property type="match status" value="1"/>
</dbReference>
<name>A0A9W6BRT3_9CHLO</name>